<dbReference type="eggNOG" id="COG0745">
    <property type="taxonomic scope" value="Bacteria"/>
</dbReference>
<proteinExistence type="predicted"/>
<dbReference type="CDD" id="cd17574">
    <property type="entry name" value="REC_OmpR"/>
    <property type="match status" value="1"/>
</dbReference>
<name>A7VZ23_9FIRM</name>
<evidence type="ECO:0000256" key="1">
    <source>
        <dbReference type="ARBA" id="ARBA00018672"/>
    </source>
</evidence>
<dbReference type="PANTHER" id="PTHR44591">
    <property type="entry name" value="STRESS RESPONSE REGULATOR PROTEIN 1"/>
    <property type="match status" value="1"/>
</dbReference>
<dbReference type="Pfam" id="PF00072">
    <property type="entry name" value="Response_reg"/>
    <property type="match status" value="1"/>
</dbReference>
<dbReference type="InterPro" id="IPR001789">
    <property type="entry name" value="Sig_transdc_resp-reg_receiver"/>
</dbReference>
<dbReference type="EMBL" id="NOXF01000002">
    <property type="protein sequence ID" value="PEQ25319.1"/>
    <property type="molecule type" value="Genomic_DNA"/>
</dbReference>
<dbReference type="HOGENOM" id="CLU_000445_69_8_9"/>
<evidence type="ECO:0000313" key="8">
    <source>
        <dbReference type="Proteomes" id="UP000003490"/>
    </source>
</evidence>
<reference evidence="6 8" key="2">
    <citation type="submission" date="2007-08" db="EMBL/GenBank/DDBJ databases">
        <authorList>
            <person name="Fulton L."/>
            <person name="Clifton S."/>
            <person name="Fulton B."/>
            <person name="Xu J."/>
            <person name="Minx P."/>
            <person name="Pepin K.H."/>
            <person name="Johnson M."/>
            <person name="Thiruvilangam P."/>
            <person name="Bhonagiri V."/>
            <person name="Nash W.E."/>
            <person name="Wang C."/>
            <person name="Mardis E.R."/>
            <person name="Wilson R.K."/>
        </authorList>
    </citation>
    <scope>NUCLEOTIDE SEQUENCE [LARGE SCALE GENOMIC DNA]</scope>
    <source>
        <strain evidence="6 8">DSM 753</strain>
    </source>
</reference>
<reference evidence="7 9" key="3">
    <citation type="submission" date="2017-07" db="EMBL/GenBank/DDBJ databases">
        <title>Prevalence of linear plasmids in Cutibacterium (Propionibacterium) acnes isolates obtained from prostatic tissue.</title>
        <authorList>
            <person name="Davidsson S."/>
            <person name="Carlsson J."/>
            <person name="Molling P."/>
            <person name="Andren O."/>
            <person name="Andersson S.-O."/>
            <person name="Brzuszkiewicz E."/>
            <person name="Poehlein A."/>
            <person name="Al-Zeer M."/>
            <person name="Brinkmann V."/>
            <person name="Scavenius C."/>
            <person name="Nazipi S."/>
            <person name="Soderquist B."/>
            <person name="Bruggemann H."/>
        </authorList>
    </citation>
    <scope>NUCLEOTIDE SEQUENCE [LARGE SCALE GENOMIC DNA]</scope>
    <source>
        <strain evidence="7 9">DSM 753</strain>
    </source>
</reference>
<accession>A7VZ23</accession>
<dbReference type="Proteomes" id="UP000220611">
    <property type="component" value="Unassembled WGS sequence"/>
</dbReference>
<dbReference type="AlphaFoldDB" id="A7VZ23"/>
<evidence type="ECO:0000256" key="4">
    <source>
        <dbReference type="PROSITE-ProRule" id="PRU00169"/>
    </source>
</evidence>
<dbReference type="InterPro" id="IPR011006">
    <property type="entry name" value="CheY-like_superfamily"/>
</dbReference>
<organism evidence="6 8">
    <name type="scientific">[Clostridium] leptum DSM 753</name>
    <dbReference type="NCBI Taxonomy" id="428125"/>
    <lineage>
        <taxon>Bacteria</taxon>
        <taxon>Bacillati</taxon>
        <taxon>Bacillota</taxon>
        <taxon>Clostridia</taxon>
        <taxon>Eubacteriales</taxon>
        <taxon>Oscillospiraceae</taxon>
        <taxon>Oscillospiraceae incertae sedis</taxon>
    </lineage>
</organism>
<evidence type="ECO:0000313" key="7">
    <source>
        <dbReference type="EMBL" id="PEQ25319.1"/>
    </source>
</evidence>
<comment type="caution">
    <text evidence="6">The sequence shown here is derived from an EMBL/GenBank/DDBJ whole genome shotgun (WGS) entry which is preliminary data.</text>
</comment>
<keyword evidence="2 4" id="KW-0597">Phosphoprotein</keyword>
<dbReference type="EMBL" id="ABCB02000021">
    <property type="protein sequence ID" value="EDO59801.1"/>
    <property type="molecule type" value="Genomic_DNA"/>
</dbReference>
<sequence length="112" mass="12428">MPDLVYIADDEPNIRKLAALALKDSGFETQEFADGVSLMAAVRVRKPDAIVLDWMMPPPDGLAVCHKIRADESTRPIPILMLTARGEDVGRILRTFKIKKNVEVTDNGKIII</sequence>
<evidence type="ECO:0000256" key="2">
    <source>
        <dbReference type="ARBA" id="ARBA00022553"/>
    </source>
</evidence>
<comment type="function">
    <text evidence="3">May play the central regulatory role in sporulation. It may be an element of the effector pathway responsible for the activation of sporulation genes in response to nutritional stress. Spo0A may act in concert with spo0H (a sigma factor) to control the expression of some genes that are critical to the sporulation process.</text>
</comment>
<evidence type="ECO:0000313" key="9">
    <source>
        <dbReference type="Proteomes" id="UP000220611"/>
    </source>
</evidence>
<evidence type="ECO:0000256" key="3">
    <source>
        <dbReference type="ARBA" id="ARBA00024867"/>
    </source>
</evidence>
<feature type="domain" description="Response regulatory" evidence="5">
    <location>
        <begin position="4"/>
        <end position="112"/>
    </location>
</feature>
<dbReference type="OrthoDB" id="9790669at2"/>
<dbReference type="GO" id="GO:0000160">
    <property type="term" value="P:phosphorelay signal transduction system"/>
    <property type="evidence" value="ECO:0007669"/>
    <property type="project" value="InterPro"/>
</dbReference>
<dbReference type="SUPFAM" id="SSF52172">
    <property type="entry name" value="CheY-like"/>
    <property type="match status" value="1"/>
</dbReference>
<feature type="modified residue" description="4-aspartylphosphate" evidence="4">
    <location>
        <position position="53"/>
    </location>
</feature>
<dbReference type="Proteomes" id="UP000003490">
    <property type="component" value="Unassembled WGS sequence"/>
</dbReference>
<dbReference type="PROSITE" id="PS50110">
    <property type="entry name" value="RESPONSE_REGULATORY"/>
    <property type="match status" value="1"/>
</dbReference>
<gene>
    <name evidence="7" type="ORF">CH238_04640</name>
    <name evidence="6" type="ORF">CLOLEP_03852</name>
</gene>
<evidence type="ECO:0000259" key="5">
    <source>
        <dbReference type="PROSITE" id="PS50110"/>
    </source>
</evidence>
<dbReference type="SMART" id="SM00448">
    <property type="entry name" value="REC"/>
    <property type="match status" value="1"/>
</dbReference>
<evidence type="ECO:0000313" key="6">
    <source>
        <dbReference type="EMBL" id="EDO59801.1"/>
    </source>
</evidence>
<protein>
    <recommendedName>
        <fullName evidence="1">Stage 0 sporulation protein A homolog</fullName>
    </recommendedName>
</protein>
<dbReference type="Gene3D" id="3.40.50.2300">
    <property type="match status" value="1"/>
</dbReference>
<dbReference type="PANTHER" id="PTHR44591:SF3">
    <property type="entry name" value="RESPONSE REGULATORY DOMAIN-CONTAINING PROTEIN"/>
    <property type="match status" value="1"/>
</dbReference>
<keyword evidence="9" id="KW-1185">Reference proteome</keyword>
<dbReference type="InterPro" id="IPR050595">
    <property type="entry name" value="Bact_response_regulator"/>
</dbReference>
<reference evidence="6 8" key="1">
    <citation type="submission" date="2007-08" db="EMBL/GenBank/DDBJ databases">
        <title>Draft genome sequence of Clostridium leptum (DSM 753).</title>
        <authorList>
            <person name="Sudarsanam P."/>
            <person name="Ley R."/>
            <person name="Guruge J."/>
            <person name="Turnbaugh P.J."/>
            <person name="Mahowald M."/>
            <person name="Liep D."/>
            <person name="Gordon J."/>
        </authorList>
    </citation>
    <scope>NUCLEOTIDE SEQUENCE [LARGE SCALE GENOMIC DNA]</scope>
    <source>
        <strain evidence="6 8">DSM 753</strain>
    </source>
</reference>